<comment type="caution">
    <text evidence="1">The sequence shown here is derived from an EMBL/GenBank/DDBJ whole genome shotgun (WGS) entry which is preliminary data.</text>
</comment>
<organism evidence="1 2">
    <name type="scientific">Psychroflexus planctonicus</name>
    <dbReference type="NCBI Taxonomy" id="1526575"/>
    <lineage>
        <taxon>Bacteria</taxon>
        <taxon>Pseudomonadati</taxon>
        <taxon>Bacteroidota</taxon>
        <taxon>Flavobacteriia</taxon>
        <taxon>Flavobacteriales</taxon>
        <taxon>Flavobacteriaceae</taxon>
        <taxon>Psychroflexus</taxon>
    </lineage>
</organism>
<evidence type="ECO:0000313" key="2">
    <source>
        <dbReference type="Proteomes" id="UP000599179"/>
    </source>
</evidence>
<keyword evidence="2" id="KW-1185">Reference proteome</keyword>
<accession>A0ABQ1SM27</accession>
<dbReference type="Proteomes" id="UP000599179">
    <property type="component" value="Unassembled WGS sequence"/>
</dbReference>
<evidence type="ECO:0000313" key="1">
    <source>
        <dbReference type="EMBL" id="GGE43501.1"/>
    </source>
</evidence>
<dbReference type="EMBL" id="BMGM01000012">
    <property type="protein sequence ID" value="GGE43501.1"/>
    <property type="molecule type" value="Genomic_DNA"/>
</dbReference>
<reference evidence="2" key="1">
    <citation type="journal article" date="2019" name="Int. J. Syst. Evol. Microbiol.">
        <title>The Global Catalogue of Microorganisms (GCM) 10K type strain sequencing project: providing services to taxonomists for standard genome sequencing and annotation.</title>
        <authorList>
            <consortium name="The Broad Institute Genomics Platform"/>
            <consortium name="The Broad Institute Genome Sequencing Center for Infectious Disease"/>
            <person name="Wu L."/>
            <person name="Ma J."/>
        </authorList>
    </citation>
    <scope>NUCLEOTIDE SEQUENCE [LARGE SCALE GENOMIC DNA]</scope>
    <source>
        <strain evidence="2">CGMCC 1.12931</strain>
    </source>
</reference>
<proteinExistence type="predicted"/>
<sequence length="258" mass="29962">MRNFYLILFFLPFLTFAQITERVFVEGKVNVPLQDDAAKIDVYNKTTEKGTITNEIGEFQIFVGVGDELSFSAVQYVDFSVFINQTIVDNKKMTVLLRESENTLDEVVIKPYDLTGNIVVDAQKVKTTDKINLDKDTKKAINTMEGEYTADRQTAERKSIVDEQFIEYGLDVANIFRTIFKNVGKNEKNELPKDLDVTVRKMYDDDFFNEYLDIDKKNINEFIFFVQDTGFSKELLKKENQLDFIQFLVEKSNEFKSN</sequence>
<dbReference type="InterPro" id="IPR008969">
    <property type="entry name" value="CarboxyPept-like_regulatory"/>
</dbReference>
<name>A0ABQ1SM27_9FLAO</name>
<protein>
    <submittedName>
        <fullName evidence="1">Membrane protein</fullName>
    </submittedName>
</protein>
<gene>
    <name evidence="1" type="ORF">GCM10010832_24340</name>
</gene>
<dbReference type="RefSeq" id="WP_188459422.1">
    <property type="nucleotide sequence ID" value="NZ_BMGM01000012.1"/>
</dbReference>
<dbReference type="SUPFAM" id="SSF49464">
    <property type="entry name" value="Carboxypeptidase regulatory domain-like"/>
    <property type="match status" value="1"/>
</dbReference>